<dbReference type="RefSeq" id="WP_289836395.1">
    <property type="nucleotide sequence ID" value="NZ_JAUEIQ010000014.1"/>
</dbReference>
<dbReference type="NCBIfam" id="TIGR01554">
    <property type="entry name" value="major_cap_HK97"/>
    <property type="match status" value="1"/>
</dbReference>
<evidence type="ECO:0000313" key="5">
    <source>
        <dbReference type="Proteomes" id="UP001168435"/>
    </source>
</evidence>
<dbReference type="InterPro" id="IPR054612">
    <property type="entry name" value="Phage_capsid-like_C"/>
</dbReference>
<comment type="caution">
    <text evidence="4">The sequence shown here is derived from an EMBL/GenBank/DDBJ whole genome shotgun (WGS) entry which is preliminary data.</text>
</comment>
<feature type="domain" description="Phage capsid-like C-terminal" evidence="3">
    <location>
        <begin position="159"/>
        <end position="355"/>
    </location>
</feature>
<reference evidence="4" key="1">
    <citation type="submission" date="2023-06" db="EMBL/GenBank/DDBJ databases">
        <authorList>
            <person name="Zeman M."/>
            <person name="Kubasova T."/>
            <person name="Jahodarova E."/>
            <person name="Nykrynova M."/>
            <person name="Rychlik I."/>
        </authorList>
    </citation>
    <scope>NUCLEOTIDE SEQUENCE</scope>
    <source>
        <strain evidence="4">176_SSukc20</strain>
    </source>
</reference>
<feature type="region of interest" description="Disordered" evidence="2">
    <location>
        <begin position="21"/>
        <end position="43"/>
    </location>
</feature>
<dbReference type="Pfam" id="PF05065">
    <property type="entry name" value="Phage_capsid"/>
    <property type="match status" value="1"/>
</dbReference>
<organism evidence="4 5">
    <name type="scientific">Collinsella ihumii</name>
    <dbReference type="NCBI Taxonomy" id="1720204"/>
    <lineage>
        <taxon>Bacteria</taxon>
        <taxon>Bacillati</taxon>
        <taxon>Actinomycetota</taxon>
        <taxon>Coriobacteriia</taxon>
        <taxon>Coriobacteriales</taxon>
        <taxon>Coriobacteriaceae</taxon>
        <taxon>Collinsella</taxon>
    </lineage>
</organism>
<proteinExistence type="predicted"/>
<gene>
    <name evidence="4" type="ORF">QVN30_11030</name>
</gene>
<evidence type="ECO:0000256" key="2">
    <source>
        <dbReference type="SAM" id="MobiDB-lite"/>
    </source>
</evidence>
<reference evidence="4" key="2">
    <citation type="submission" date="2024-05" db="EMBL/GenBank/DDBJ databases">
        <title>Identification and characterization of horizontal gene transfer across gut microbiota members of farm animals based on homology search.</title>
        <authorList>
            <person name="Schwarzerova J."/>
            <person name="Nykrynova M."/>
            <person name="Jureckova K."/>
            <person name="Cejkova D."/>
            <person name="Rychlik I."/>
        </authorList>
    </citation>
    <scope>NUCLEOTIDE SEQUENCE</scope>
    <source>
        <strain evidence="4">176_SSukc20</strain>
    </source>
</reference>
<dbReference type="EMBL" id="JAUEIQ010000014">
    <property type="protein sequence ID" value="MDN0064832.1"/>
    <property type="molecule type" value="Genomic_DNA"/>
</dbReference>
<dbReference type="Proteomes" id="UP001168435">
    <property type="component" value="Unassembled WGS sequence"/>
</dbReference>
<keyword evidence="5" id="KW-1185">Reference proteome</keyword>
<evidence type="ECO:0000313" key="4">
    <source>
        <dbReference type="EMBL" id="MDN0064832.1"/>
    </source>
</evidence>
<evidence type="ECO:0000256" key="1">
    <source>
        <dbReference type="ARBA" id="ARBA00004328"/>
    </source>
</evidence>
<dbReference type="SUPFAM" id="SSF56563">
    <property type="entry name" value="Major capsid protein gp5"/>
    <property type="match status" value="1"/>
</dbReference>
<comment type="subcellular location">
    <subcellularLocation>
        <location evidence="1">Virion</location>
    </subcellularLocation>
</comment>
<sequence>MGDENKTTQELVDELKALVEKYDAPAEDGTAQEPTEQDAERMSQLTAEIEKRNAAAEKNRETRAAAVAAARSAIASGAARQVDAVPLGSSATARGSVADVRDVTDYRAAETRGFLKRLASQMGVRLTEGNDLTDAERSALAHLEQRTAYTVTTANTDEVVPVELKNEIIALIDNSTAIFSDVTRDTMRNQYELIRHKSITKGDAAKTSEGVAPTDEEQNTFDRITLTGDEIKKRVTLSRKMMIQSIDSFRNYITREVSARCGVAANGVVLARLVDSSLGMATGNKINCATAGTLAKADFLKSFGLLKTFGNPTPKGARVYANQQTIWNQIAAVEDANKRAYFVNEKDEDPTVEGRIFGSIVKREEGLADGVIMIGYPDLFRGNLFDGPTVEAVKLTDGSWNTAIDGYMLYDGGLAVPEGFVQLTIGVKA</sequence>
<dbReference type="InterPro" id="IPR024455">
    <property type="entry name" value="Phage_capsid"/>
</dbReference>
<name>A0ABT7XHX4_9ACTN</name>
<protein>
    <submittedName>
        <fullName evidence="4">Phage major capsid protein</fullName>
    </submittedName>
</protein>
<accession>A0ABT7XHX4</accession>
<evidence type="ECO:0000259" key="3">
    <source>
        <dbReference type="Pfam" id="PF05065"/>
    </source>
</evidence>